<evidence type="ECO:0000256" key="4">
    <source>
        <dbReference type="ARBA" id="ARBA00023136"/>
    </source>
</evidence>
<dbReference type="InterPro" id="IPR005828">
    <property type="entry name" value="MFS_sugar_transport-like"/>
</dbReference>
<feature type="transmembrane region" description="Helical" evidence="6">
    <location>
        <begin position="220"/>
        <end position="241"/>
    </location>
</feature>
<protein>
    <submittedName>
        <fullName evidence="9">Major facilitator superfamily (MFS) profile domain-containing protein</fullName>
    </submittedName>
</protein>
<dbReference type="Pfam" id="PF00083">
    <property type="entry name" value="Sugar_tr"/>
    <property type="match status" value="1"/>
</dbReference>
<keyword evidence="4 6" id="KW-0472">Membrane</keyword>
<feature type="region of interest" description="Disordered" evidence="5">
    <location>
        <begin position="1"/>
        <end position="22"/>
    </location>
</feature>
<sequence length="559" mass="63150">MGSERESKSSVRLEDDSANDERTKLQVEETLVPVKGPVKNVDDFLRIGWYTLYAGITAEFVVFNMLSNMVFMVYSGAAPVVKSCGNFHTNTTDGDICDQYSLWRAKNECVPELDYQFLSANVEFDYLCGEGKAVKNSISVQMFGVLLGTLIFGQLSDSFGRRTVLFICTIAAIILGAASSFSNSLWSLTLWRAATGCFAGGEVIVLNVYLMEQVPKNHRLWISTVVTWSPNFIILAGVAYISYDWRSLARAISLFTLPVIPLLYFSCESPRWLFQKGKIEETRKALRRIRGKKASEDTKEEMEIERMLAAEAQRSDDGANRKQHYVYHLFYTWELAKYTIIIASGLFVTSIINYGLLFNMEKLSGSIYLNSAFFGLFRWSMNIAVGAIDYFVACAGRKKIHFFALAFIACSIAIAFAIYAFRLIPDYQFLIRYCALAAAAMCSQLYLTKTVVMVELYPTAIRNIANSFMGLLSRFGNTLAPQIFYLGDYWKPLPYLTMMILALIDLSDFQFFIPETKGKPLKDHLPGPDECIWKRKKKPAITSTATTDKDETETRENTV</sequence>
<feature type="transmembrane region" description="Helical" evidence="6">
    <location>
        <begin position="247"/>
        <end position="267"/>
    </location>
</feature>
<dbReference type="AlphaFoldDB" id="A0A915CG00"/>
<feature type="region of interest" description="Disordered" evidence="5">
    <location>
        <begin position="536"/>
        <end position="559"/>
    </location>
</feature>
<dbReference type="GO" id="GO:0016020">
    <property type="term" value="C:membrane"/>
    <property type="evidence" value="ECO:0007669"/>
    <property type="project" value="UniProtKB-SubCell"/>
</dbReference>
<dbReference type="InterPro" id="IPR036259">
    <property type="entry name" value="MFS_trans_sf"/>
</dbReference>
<dbReference type="Gene3D" id="1.20.1250.20">
    <property type="entry name" value="MFS general substrate transporter like domains"/>
    <property type="match status" value="1"/>
</dbReference>
<keyword evidence="8" id="KW-1185">Reference proteome</keyword>
<dbReference type="GO" id="GO:0022857">
    <property type="term" value="F:transmembrane transporter activity"/>
    <property type="evidence" value="ECO:0007669"/>
    <property type="project" value="InterPro"/>
</dbReference>
<dbReference type="SUPFAM" id="SSF103473">
    <property type="entry name" value="MFS general substrate transporter"/>
    <property type="match status" value="1"/>
</dbReference>
<dbReference type="PROSITE" id="PS50850">
    <property type="entry name" value="MFS"/>
    <property type="match status" value="1"/>
</dbReference>
<evidence type="ECO:0000256" key="2">
    <source>
        <dbReference type="ARBA" id="ARBA00022692"/>
    </source>
</evidence>
<feature type="transmembrane region" description="Helical" evidence="6">
    <location>
        <begin position="188"/>
        <end position="208"/>
    </location>
</feature>
<evidence type="ECO:0000256" key="1">
    <source>
        <dbReference type="ARBA" id="ARBA00004141"/>
    </source>
</evidence>
<evidence type="ECO:0000256" key="3">
    <source>
        <dbReference type="ARBA" id="ARBA00022989"/>
    </source>
</evidence>
<dbReference type="PANTHER" id="PTHR24064">
    <property type="entry name" value="SOLUTE CARRIER FAMILY 22 MEMBER"/>
    <property type="match status" value="1"/>
</dbReference>
<feature type="transmembrane region" description="Helical" evidence="6">
    <location>
        <begin position="376"/>
        <end position="395"/>
    </location>
</feature>
<dbReference type="InterPro" id="IPR020846">
    <property type="entry name" value="MFS_dom"/>
</dbReference>
<feature type="transmembrane region" description="Helical" evidence="6">
    <location>
        <begin position="335"/>
        <end position="356"/>
    </location>
</feature>
<feature type="compositionally biased region" description="Basic and acidic residues" evidence="5">
    <location>
        <begin position="547"/>
        <end position="559"/>
    </location>
</feature>
<keyword evidence="2 6" id="KW-0812">Transmembrane</keyword>
<feature type="transmembrane region" description="Helical" evidence="6">
    <location>
        <begin position="402"/>
        <end position="424"/>
    </location>
</feature>
<accession>A0A915CG00</accession>
<proteinExistence type="predicted"/>
<reference evidence="9" key="1">
    <citation type="submission" date="2022-11" db="UniProtKB">
        <authorList>
            <consortium name="WormBaseParasite"/>
        </authorList>
    </citation>
    <scope>IDENTIFICATION</scope>
</reference>
<feature type="transmembrane region" description="Helical" evidence="6">
    <location>
        <begin position="47"/>
        <end position="66"/>
    </location>
</feature>
<feature type="transmembrane region" description="Helical" evidence="6">
    <location>
        <begin position="164"/>
        <end position="182"/>
    </location>
</feature>
<keyword evidence="3 6" id="KW-1133">Transmembrane helix</keyword>
<dbReference type="Proteomes" id="UP000887569">
    <property type="component" value="Unplaced"/>
</dbReference>
<evidence type="ECO:0000259" key="7">
    <source>
        <dbReference type="PROSITE" id="PS50850"/>
    </source>
</evidence>
<evidence type="ECO:0000256" key="5">
    <source>
        <dbReference type="SAM" id="MobiDB-lite"/>
    </source>
</evidence>
<comment type="subcellular location">
    <subcellularLocation>
        <location evidence="1">Membrane</location>
        <topology evidence="1">Multi-pass membrane protein</topology>
    </subcellularLocation>
</comment>
<dbReference type="WBParaSite" id="PgR165_g011_t01">
    <property type="protein sequence ID" value="PgR165_g011_t01"/>
    <property type="gene ID" value="PgR165_g011"/>
</dbReference>
<name>A0A915CG00_PARUN</name>
<evidence type="ECO:0000313" key="9">
    <source>
        <dbReference type="WBParaSite" id="PgR165_g011_t01"/>
    </source>
</evidence>
<feature type="domain" description="Major facilitator superfamily (MFS) profile" evidence="7">
    <location>
        <begin position="60"/>
        <end position="517"/>
    </location>
</feature>
<evidence type="ECO:0000313" key="8">
    <source>
        <dbReference type="Proteomes" id="UP000887569"/>
    </source>
</evidence>
<evidence type="ECO:0000256" key="6">
    <source>
        <dbReference type="SAM" id="Phobius"/>
    </source>
</evidence>
<organism evidence="8 9">
    <name type="scientific">Parascaris univalens</name>
    <name type="common">Nematode worm</name>
    <dbReference type="NCBI Taxonomy" id="6257"/>
    <lineage>
        <taxon>Eukaryota</taxon>
        <taxon>Metazoa</taxon>
        <taxon>Ecdysozoa</taxon>
        <taxon>Nematoda</taxon>
        <taxon>Chromadorea</taxon>
        <taxon>Rhabditida</taxon>
        <taxon>Spirurina</taxon>
        <taxon>Ascaridomorpha</taxon>
        <taxon>Ascaridoidea</taxon>
        <taxon>Ascarididae</taxon>
        <taxon>Parascaris</taxon>
    </lineage>
</organism>